<name>A0A1Y2EKM2_9PEZI</name>
<accession>A0A1Y2EKM2</accession>
<proteinExistence type="predicted"/>
<dbReference type="AlphaFoldDB" id="A0A1Y2EKM2"/>
<gene>
    <name evidence="3" type="ORF">BCR38DRAFT_331613</name>
</gene>
<sequence length="281" mass="32163">MEGYAKVVDLMATHQEFAITRRFRALNMQNVLYLQAEIMHLDYVAAYVFTLATRDATHPARQFHCKDWWSLANGSEQEDRQQWEKILEIRQKLATYNATVLQQAQMAKLDTPSKYDVEFLRTWFKRPLMGAFPLLGLDQTAWDEDNQKDLIAIRARKSPDMFSKWFTEVVVPTFHHLVGERLKKHDSVDPGIYEYNEKLLAKILFGISTVIASMLPICSIVVLYYVQSSRIQLGLTVLFCACFSSALVLMTNAKKVEIFAATAAFAAVDVVFLTSDSHYSV</sequence>
<dbReference type="InParanoid" id="A0A1Y2EKM2"/>
<dbReference type="OrthoDB" id="5342093at2759"/>
<dbReference type="GeneID" id="63771285"/>
<keyword evidence="1" id="KW-1133">Transmembrane helix</keyword>
<reference evidence="3 4" key="1">
    <citation type="submission" date="2016-07" db="EMBL/GenBank/DDBJ databases">
        <title>Pervasive Adenine N6-methylation of Active Genes in Fungi.</title>
        <authorList>
            <consortium name="DOE Joint Genome Institute"/>
            <person name="Mondo S.J."/>
            <person name="Dannebaum R.O."/>
            <person name="Kuo R.C."/>
            <person name="Labutti K."/>
            <person name="Haridas S."/>
            <person name="Kuo A."/>
            <person name="Salamov A."/>
            <person name="Ahrendt S.R."/>
            <person name="Lipzen A."/>
            <person name="Sullivan W."/>
            <person name="Andreopoulos W.B."/>
            <person name="Clum A."/>
            <person name="Lindquist E."/>
            <person name="Daum C."/>
            <person name="Ramamoorthy G.K."/>
            <person name="Gryganskyi A."/>
            <person name="Culley D."/>
            <person name="Magnuson J.K."/>
            <person name="James T.Y."/>
            <person name="O'Malley M.A."/>
            <person name="Stajich J.E."/>
            <person name="Spatafora J.W."/>
            <person name="Visel A."/>
            <person name="Grigoriev I.V."/>
        </authorList>
    </citation>
    <scope>NUCLEOTIDE SEQUENCE [LARGE SCALE GENOMIC DNA]</scope>
    <source>
        <strain evidence="3 4">CBS 129021</strain>
    </source>
</reference>
<feature type="domain" description="DUF6594" evidence="2">
    <location>
        <begin position="4"/>
        <end position="268"/>
    </location>
</feature>
<dbReference type="Pfam" id="PF20237">
    <property type="entry name" value="DUF6594"/>
    <property type="match status" value="1"/>
</dbReference>
<keyword evidence="1" id="KW-0472">Membrane</keyword>
<dbReference type="InterPro" id="IPR046529">
    <property type="entry name" value="DUF6594"/>
</dbReference>
<organism evidence="3 4">
    <name type="scientific">Pseudomassariella vexata</name>
    <dbReference type="NCBI Taxonomy" id="1141098"/>
    <lineage>
        <taxon>Eukaryota</taxon>
        <taxon>Fungi</taxon>
        <taxon>Dikarya</taxon>
        <taxon>Ascomycota</taxon>
        <taxon>Pezizomycotina</taxon>
        <taxon>Sordariomycetes</taxon>
        <taxon>Xylariomycetidae</taxon>
        <taxon>Amphisphaeriales</taxon>
        <taxon>Pseudomassariaceae</taxon>
        <taxon>Pseudomassariella</taxon>
    </lineage>
</organism>
<keyword evidence="1" id="KW-0812">Transmembrane</keyword>
<comment type="caution">
    <text evidence="3">The sequence shown here is derived from an EMBL/GenBank/DDBJ whole genome shotgun (WGS) entry which is preliminary data.</text>
</comment>
<protein>
    <recommendedName>
        <fullName evidence="2">DUF6594 domain-containing protein</fullName>
    </recommendedName>
</protein>
<feature type="transmembrane region" description="Helical" evidence="1">
    <location>
        <begin position="256"/>
        <end position="275"/>
    </location>
</feature>
<evidence type="ECO:0000259" key="2">
    <source>
        <dbReference type="Pfam" id="PF20237"/>
    </source>
</evidence>
<evidence type="ECO:0000313" key="4">
    <source>
        <dbReference type="Proteomes" id="UP000193689"/>
    </source>
</evidence>
<dbReference type="PANTHER" id="PTHR34502">
    <property type="entry name" value="DUF6594 DOMAIN-CONTAINING PROTEIN-RELATED"/>
    <property type="match status" value="1"/>
</dbReference>
<feature type="transmembrane region" description="Helical" evidence="1">
    <location>
        <begin position="203"/>
        <end position="225"/>
    </location>
</feature>
<dbReference type="RefSeq" id="XP_040721680.1">
    <property type="nucleotide sequence ID" value="XM_040855073.1"/>
</dbReference>
<keyword evidence="4" id="KW-1185">Reference proteome</keyword>
<feature type="transmembrane region" description="Helical" evidence="1">
    <location>
        <begin position="231"/>
        <end position="249"/>
    </location>
</feature>
<dbReference type="STRING" id="1141098.A0A1Y2EKM2"/>
<evidence type="ECO:0000313" key="3">
    <source>
        <dbReference type="EMBL" id="ORY72088.1"/>
    </source>
</evidence>
<dbReference type="PANTHER" id="PTHR34502:SF5">
    <property type="entry name" value="DUF6594 DOMAIN-CONTAINING PROTEIN"/>
    <property type="match status" value="1"/>
</dbReference>
<dbReference type="EMBL" id="MCFJ01000001">
    <property type="protein sequence ID" value="ORY72088.1"/>
    <property type="molecule type" value="Genomic_DNA"/>
</dbReference>
<evidence type="ECO:0000256" key="1">
    <source>
        <dbReference type="SAM" id="Phobius"/>
    </source>
</evidence>
<dbReference type="Proteomes" id="UP000193689">
    <property type="component" value="Unassembled WGS sequence"/>
</dbReference>